<protein>
    <submittedName>
        <fullName evidence="1">Uncharacterized protein</fullName>
    </submittedName>
</protein>
<dbReference type="AlphaFoldDB" id="A0A0F9QA63"/>
<name>A0A0F9QA63_9ZZZZ</name>
<proteinExistence type="predicted"/>
<comment type="caution">
    <text evidence="1">The sequence shown here is derived from an EMBL/GenBank/DDBJ whole genome shotgun (WGS) entry which is preliminary data.</text>
</comment>
<gene>
    <name evidence="1" type="ORF">LCGC14_0798650</name>
</gene>
<reference evidence="1" key="1">
    <citation type="journal article" date="2015" name="Nature">
        <title>Complex archaea that bridge the gap between prokaryotes and eukaryotes.</title>
        <authorList>
            <person name="Spang A."/>
            <person name="Saw J.H."/>
            <person name="Jorgensen S.L."/>
            <person name="Zaremba-Niedzwiedzka K."/>
            <person name="Martijn J."/>
            <person name="Lind A.E."/>
            <person name="van Eijk R."/>
            <person name="Schleper C."/>
            <person name="Guy L."/>
            <person name="Ettema T.J."/>
        </authorList>
    </citation>
    <scope>NUCLEOTIDE SEQUENCE</scope>
</reference>
<organism evidence="1">
    <name type="scientific">marine sediment metagenome</name>
    <dbReference type="NCBI Taxonomy" id="412755"/>
    <lineage>
        <taxon>unclassified sequences</taxon>
        <taxon>metagenomes</taxon>
        <taxon>ecological metagenomes</taxon>
    </lineage>
</organism>
<accession>A0A0F9QA63</accession>
<dbReference type="EMBL" id="LAZR01002138">
    <property type="protein sequence ID" value="KKN33947.1"/>
    <property type="molecule type" value="Genomic_DNA"/>
</dbReference>
<sequence length="129" mass="14682">MTTYPSSVVVTEWHPCTWVAAYPGAIKTPPVEIPVLVWCDTGELAVARLSKDGHRWYCGHQWLQGVHFWSALPCPPITLPAREPRERKPDCEHSSQSHYLIKGRDFGCDDCDDEREENARRIRELGPVA</sequence>
<evidence type="ECO:0000313" key="1">
    <source>
        <dbReference type="EMBL" id="KKN33947.1"/>
    </source>
</evidence>